<feature type="active site" evidence="8">
    <location>
        <position position="630"/>
    </location>
</feature>
<comment type="subcellular location">
    <subcellularLocation>
        <location evidence="1">Secreted</location>
    </subcellularLocation>
</comment>
<dbReference type="SUPFAM" id="SSF54001">
    <property type="entry name" value="Cysteine proteinases"/>
    <property type="match status" value="1"/>
</dbReference>
<organism evidence="12 13">
    <name type="scientific">Lactococcus garvieae</name>
    <dbReference type="NCBI Taxonomy" id="1363"/>
    <lineage>
        <taxon>Bacteria</taxon>
        <taxon>Bacillati</taxon>
        <taxon>Bacillota</taxon>
        <taxon>Bacilli</taxon>
        <taxon>Lactobacillales</taxon>
        <taxon>Streptococcaceae</taxon>
        <taxon>Lactococcus</taxon>
    </lineage>
</organism>
<comment type="similarity">
    <text evidence="2">Belongs to the peptidase C47 family.</text>
</comment>
<keyword evidence="10" id="KW-0812">Transmembrane</keyword>
<dbReference type="Pfam" id="PF05543">
    <property type="entry name" value="Peptidase_C47"/>
    <property type="match status" value="1"/>
</dbReference>
<dbReference type="GO" id="GO:0008234">
    <property type="term" value="F:cysteine-type peptidase activity"/>
    <property type="evidence" value="ECO:0007669"/>
    <property type="project" value="UniProtKB-KW"/>
</dbReference>
<keyword evidence="10" id="KW-0472">Membrane</keyword>
<dbReference type="GO" id="GO:0006508">
    <property type="term" value="P:proteolysis"/>
    <property type="evidence" value="ECO:0007669"/>
    <property type="project" value="InterPro"/>
</dbReference>
<protein>
    <submittedName>
        <fullName evidence="12">C47 family peptidase</fullName>
    </submittedName>
</protein>
<keyword evidence="6" id="KW-0843">Virulence</keyword>
<sequence length="885" mass="97189">MKIKHLPMKIGIIASTAILLATATVPNALAFTVTQNNTSQDGISVNIKQINELSKQDLLNPEATPSQILAQTVAAVVSHDPAGPNGNFIEVLNASDVLKYFYPKYTAEQLRGATITPKQAVEWLHTKGYTASIIDRPLTTTEIKARLDKSEPIITVFDNANADSWLWKNYAGVLYAHDDVETGTAEGKLHASFIKTVNFGEAIVNDGQEAQEIKFPELQNSTDPNQAAAQYKWVSTITGIKRDPSWENAQSIKGDKAKGVFASKLTKAGTQSQVDFTDPAITKLLNKYPASAKEHKTKFAAVSLINLYEDAQHQKTVKDLESFLKIAPTTFVTSQQIIDWYKYLGFDFDVYKGRAPMALTKAINDKGRLYLTLFKAQDAKNKEQNTAALGTGYLNDTANGYRPYWSSVKAEDTLSPYYNTPLTAAGLKKQQELAKKFQYTNVQRVKGTWPVEKTTYNEEMTLYNIRLKGTPNDSGITTPPTSSITTPPTNSNIKPNTTASYKDNSNFHVRETQGQEPWCTSYVQASAVNTIGKAPLNQTADKGAITTAKKLMQLSYPGTSDSDLSKMSGKTVQEALKNLEKNYQTTATIEERTLSFAEVKKEIDAGGIVSMDGYDIDSTDKPGTGENLGHEVAIVGYVTPTSGTQTPYYVVWNPWWNSTFYLSANAKTFNLGGVKYKWTRTWHNWRKTSPASGSVQSIDPKIADKKVASTPNPMALKENTELSLDLASPGAFTSNLQYFSNKQDIFRKKVSQMGAIKNVYAPGFGDIFGYAISRDYNKTYMEVHHNRGKKTVSYGNGADFAKDVDDLLGIGDTLLTVGAISIATLAASIAIAITFPEAAVIMSFLQKLGITAVGMSPFAAATLILKYVNTVHSTRSQYDSLRSLY</sequence>
<keyword evidence="5" id="KW-0645">Protease</keyword>
<accession>A0AAX3NAN1</accession>
<keyword evidence="11" id="KW-0732">Signal</keyword>
<dbReference type="RefSeq" id="WP_165705465.1">
    <property type="nucleotide sequence ID" value="NZ_CP118627.1"/>
</dbReference>
<dbReference type="Gene3D" id="3.90.70.10">
    <property type="entry name" value="Cysteine proteinases"/>
    <property type="match status" value="2"/>
</dbReference>
<feature type="transmembrane region" description="Helical" evidence="10">
    <location>
        <begin position="848"/>
        <end position="868"/>
    </location>
</feature>
<keyword evidence="10" id="KW-1133">Transmembrane helix</keyword>
<evidence type="ECO:0000256" key="7">
    <source>
        <dbReference type="ARBA" id="ARBA00023145"/>
    </source>
</evidence>
<keyword evidence="5" id="KW-0788">Thiol protease</keyword>
<keyword evidence="3" id="KW-0964">Secreted</keyword>
<dbReference type="EMBL" id="CP118627">
    <property type="protein sequence ID" value="WEA13748.1"/>
    <property type="molecule type" value="Genomic_DNA"/>
</dbReference>
<evidence type="ECO:0000256" key="6">
    <source>
        <dbReference type="ARBA" id="ARBA00023026"/>
    </source>
</evidence>
<evidence type="ECO:0000256" key="4">
    <source>
        <dbReference type="ARBA" id="ARBA00022801"/>
    </source>
</evidence>
<keyword evidence="7" id="KW-0865">Zymogen</keyword>
<dbReference type="GO" id="GO:0005576">
    <property type="term" value="C:extracellular region"/>
    <property type="evidence" value="ECO:0007669"/>
    <property type="project" value="UniProtKB-SubCell"/>
</dbReference>
<evidence type="ECO:0000256" key="1">
    <source>
        <dbReference type="ARBA" id="ARBA00004613"/>
    </source>
</evidence>
<name>A0AAX3NAN1_9LACT</name>
<evidence type="ECO:0000313" key="13">
    <source>
        <dbReference type="Proteomes" id="UP001217324"/>
    </source>
</evidence>
<feature type="chain" id="PRO_5043623623" evidence="11">
    <location>
        <begin position="31"/>
        <end position="885"/>
    </location>
</feature>
<evidence type="ECO:0000256" key="10">
    <source>
        <dbReference type="SAM" id="Phobius"/>
    </source>
</evidence>
<evidence type="ECO:0000256" key="5">
    <source>
        <dbReference type="ARBA" id="ARBA00022807"/>
    </source>
</evidence>
<proteinExistence type="inferred from homology"/>
<reference evidence="12" key="1">
    <citation type="submission" date="2023-02" db="EMBL/GenBank/DDBJ databases">
        <title>Comparative genomics and fermentation flavor characterization of five lactic acid bacteria reveal flavor biosynthesis metabolic pathways in fermented muskmelon puree.</title>
        <authorList>
            <person name="Yuan L."/>
            <person name="Li M."/>
            <person name="Xu X."/>
            <person name="Lao F."/>
            <person name="Wu J."/>
        </authorList>
    </citation>
    <scope>NUCLEOTIDE SEQUENCE</scope>
    <source>
        <strain evidence="12">Pa-2</strain>
    </source>
</reference>
<evidence type="ECO:0000256" key="8">
    <source>
        <dbReference type="PIRSR" id="PIRSR608750-1"/>
    </source>
</evidence>
<evidence type="ECO:0000256" key="2">
    <source>
        <dbReference type="ARBA" id="ARBA00010245"/>
    </source>
</evidence>
<evidence type="ECO:0000256" key="11">
    <source>
        <dbReference type="SAM" id="SignalP"/>
    </source>
</evidence>
<dbReference type="InterPro" id="IPR008750">
    <property type="entry name" value="Peptidase_C47"/>
</dbReference>
<feature type="transmembrane region" description="Helical" evidence="10">
    <location>
        <begin position="814"/>
        <end position="836"/>
    </location>
</feature>
<gene>
    <name evidence="12" type="ORF">PWF74_09735</name>
</gene>
<dbReference type="AlphaFoldDB" id="A0AAX3NAN1"/>
<feature type="active site" evidence="8">
    <location>
        <position position="519"/>
    </location>
</feature>
<evidence type="ECO:0000313" key="12">
    <source>
        <dbReference type="EMBL" id="WEA13748.1"/>
    </source>
</evidence>
<feature type="active site" evidence="8">
    <location>
        <position position="653"/>
    </location>
</feature>
<keyword evidence="4" id="KW-0378">Hydrolase</keyword>
<feature type="region of interest" description="Disordered" evidence="9">
    <location>
        <begin position="471"/>
        <end position="495"/>
    </location>
</feature>
<feature type="compositionally biased region" description="Low complexity" evidence="9">
    <location>
        <begin position="476"/>
        <end position="493"/>
    </location>
</feature>
<dbReference type="Proteomes" id="UP001217324">
    <property type="component" value="Chromosome"/>
</dbReference>
<dbReference type="InterPro" id="IPR038765">
    <property type="entry name" value="Papain-like_cys_pep_sf"/>
</dbReference>
<evidence type="ECO:0000256" key="3">
    <source>
        <dbReference type="ARBA" id="ARBA00022525"/>
    </source>
</evidence>
<evidence type="ECO:0000256" key="9">
    <source>
        <dbReference type="SAM" id="MobiDB-lite"/>
    </source>
</evidence>
<feature type="signal peptide" evidence="11">
    <location>
        <begin position="1"/>
        <end position="30"/>
    </location>
</feature>